<reference evidence="1" key="1">
    <citation type="submission" date="2021-01" db="EMBL/GenBank/DDBJ databases">
        <title>Whole genome shotgun sequence of Planotetraspora thailandica NBRC 104271.</title>
        <authorList>
            <person name="Komaki H."/>
            <person name="Tamura T."/>
        </authorList>
    </citation>
    <scope>NUCLEOTIDE SEQUENCE</scope>
    <source>
        <strain evidence="1">NBRC 104271</strain>
    </source>
</reference>
<name>A0A8J3UV93_9ACTN</name>
<dbReference type="AlphaFoldDB" id="A0A8J3UV93"/>
<dbReference type="EMBL" id="BOOR01000006">
    <property type="protein sequence ID" value="GII52629.1"/>
    <property type="molecule type" value="Genomic_DNA"/>
</dbReference>
<sequence>MTQDHPNDSHVNALFQEKRRGRVPRVMHAGVLLDFGQLEKFLPLLQVNARLDRASRTGKPLLIVRHVWVTPESFG</sequence>
<evidence type="ECO:0000313" key="1">
    <source>
        <dbReference type="EMBL" id="GII52629.1"/>
    </source>
</evidence>
<keyword evidence="2" id="KW-1185">Reference proteome</keyword>
<gene>
    <name evidence="1" type="ORF">Pth03_10180</name>
</gene>
<organism evidence="1 2">
    <name type="scientific">Planotetraspora thailandica</name>
    <dbReference type="NCBI Taxonomy" id="487172"/>
    <lineage>
        <taxon>Bacteria</taxon>
        <taxon>Bacillati</taxon>
        <taxon>Actinomycetota</taxon>
        <taxon>Actinomycetes</taxon>
        <taxon>Streptosporangiales</taxon>
        <taxon>Streptosporangiaceae</taxon>
        <taxon>Planotetraspora</taxon>
    </lineage>
</organism>
<accession>A0A8J3UV93</accession>
<dbReference type="Proteomes" id="UP000605992">
    <property type="component" value="Unassembled WGS sequence"/>
</dbReference>
<proteinExistence type="predicted"/>
<protein>
    <submittedName>
        <fullName evidence="1">Uncharacterized protein</fullName>
    </submittedName>
</protein>
<comment type="caution">
    <text evidence="1">The sequence shown here is derived from an EMBL/GenBank/DDBJ whole genome shotgun (WGS) entry which is preliminary data.</text>
</comment>
<evidence type="ECO:0000313" key="2">
    <source>
        <dbReference type="Proteomes" id="UP000605992"/>
    </source>
</evidence>